<feature type="compositionally biased region" description="Polar residues" evidence="1">
    <location>
        <begin position="502"/>
        <end position="514"/>
    </location>
</feature>
<accession>A0A8H5HWP9</accession>
<dbReference type="Proteomes" id="UP000518752">
    <property type="component" value="Unassembled WGS sequence"/>
</dbReference>
<evidence type="ECO:0000313" key="3">
    <source>
        <dbReference type="EMBL" id="KAF5390731.1"/>
    </source>
</evidence>
<dbReference type="EMBL" id="JAACJN010000013">
    <property type="protein sequence ID" value="KAF5390731.1"/>
    <property type="molecule type" value="Genomic_DNA"/>
</dbReference>
<keyword evidence="2" id="KW-0472">Membrane</keyword>
<organism evidence="3 4">
    <name type="scientific">Collybiopsis confluens</name>
    <dbReference type="NCBI Taxonomy" id="2823264"/>
    <lineage>
        <taxon>Eukaryota</taxon>
        <taxon>Fungi</taxon>
        <taxon>Dikarya</taxon>
        <taxon>Basidiomycota</taxon>
        <taxon>Agaricomycotina</taxon>
        <taxon>Agaricomycetes</taxon>
        <taxon>Agaricomycetidae</taxon>
        <taxon>Agaricales</taxon>
        <taxon>Marasmiineae</taxon>
        <taxon>Omphalotaceae</taxon>
        <taxon>Collybiopsis</taxon>
    </lineage>
</organism>
<reference evidence="3 4" key="1">
    <citation type="journal article" date="2020" name="ISME J.">
        <title>Uncovering the hidden diversity of litter-decomposition mechanisms in mushroom-forming fungi.</title>
        <authorList>
            <person name="Floudas D."/>
            <person name="Bentzer J."/>
            <person name="Ahren D."/>
            <person name="Johansson T."/>
            <person name="Persson P."/>
            <person name="Tunlid A."/>
        </authorList>
    </citation>
    <scope>NUCLEOTIDE SEQUENCE [LARGE SCALE GENOMIC DNA]</scope>
    <source>
        <strain evidence="3 4">CBS 406.79</strain>
    </source>
</reference>
<evidence type="ECO:0000256" key="1">
    <source>
        <dbReference type="SAM" id="MobiDB-lite"/>
    </source>
</evidence>
<gene>
    <name evidence="3" type="ORF">D9757_004562</name>
</gene>
<dbReference type="AlphaFoldDB" id="A0A8H5HWP9"/>
<proteinExistence type="predicted"/>
<feature type="transmembrane region" description="Helical" evidence="2">
    <location>
        <begin position="40"/>
        <end position="61"/>
    </location>
</feature>
<evidence type="ECO:0000313" key="4">
    <source>
        <dbReference type="Proteomes" id="UP000518752"/>
    </source>
</evidence>
<comment type="caution">
    <text evidence="3">The sequence shown here is derived from an EMBL/GenBank/DDBJ whole genome shotgun (WGS) entry which is preliminary data.</text>
</comment>
<name>A0A8H5HWP9_9AGAR</name>
<dbReference type="SUPFAM" id="SSF56112">
    <property type="entry name" value="Protein kinase-like (PK-like)"/>
    <property type="match status" value="1"/>
</dbReference>
<keyword evidence="4" id="KW-1185">Reference proteome</keyword>
<evidence type="ECO:0000256" key="2">
    <source>
        <dbReference type="SAM" id="Phobius"/>
    </source>
</evidence>
<dbReference type="InterPro" id="IPR011009">
    <property type="entry name" value="Kinase-like_dom_sf"/>
</dbReference>
<protein>
    <recommendedName>
        <fullName evidence="5">Protein kinase domain-containing protein</fullName>
    </recommendedName>
</protein>
<sequence length="717" mass="79510">MTFFDVAAIPLHILYTMSSVLFLPMCTSPMFASCLDMMQYVDLFSCILVSLAMFFLFPLSYKHNGIRRGSLESRYGCNLSTTMTGPKLKHRLAVFRADGTLETAYEFVGSVPFGWLPESTVQSVAANVSDRMAISGSKLTIFQLDEAIMVNELAEINAQCASILNSVSLANAADVREYTEPLGPSITGEGRKYCIALVAVWIVPPEPAASARQRSLTPIVEDADAIDAREDIAQLAQQRRSPSTGATNAYLLSDQVVGHLAAAYNYRPPELAPPPLAIYHPTFARFRREMATPAESMEFTPAEVSQAWELIDASLRLYPNKGERRDKIRNILAFNGQPFWNGLEIPVNETTIKSDGGNTLFIDFGIPVVYPGLGELKNGLGEGGCDPSDQVHGGYIKVVSSKQYDDVRRVSCCPALLIGFSGPILVVWGAVFADRFFFERLACVYVGPQSPASSPSPAPGRGRSDLEVGIREVAKLLRTFHNSLQELRAHYVALKSKLSAPNPTIPSPSRQTWAPRQGRLPQRTPLTRVNPAQFIHWQSFTTKERDQYQLSYKSRLTNDITKTVFYASMARVLPSKLPQQNVVVKFTHRYGETGHRLLAEAGLAPPIHYCAFEESIGLWVIVMEYVPGQNLVFGDLREPNVIVSQPGESICLVDFEWCGPCEDVLDSQGNVLEYRVRYPTSISLDAGITWADGVTREGAIMKEHDIFRLRYMTLPIR</sequence>
<feature type="transmembrane region" description="Helical" evidence="2">
    <location>
        <begin position="415"/>
        <end position="433"/>
    </location>
</feature>
<feature type="region of interest" description="Disordered" evidence="1">
    <location>
        <begin position="502"/>
        <end position="523"/>
    </location>
</feature>
<keyword evidence="2" id="KW-0812">Transmembrane</keyword>
<keyword evidence="2" id="KW-1133">Transmembrane helix</keyword>
<evidence type="ECO:0008006" key="5">
    <source>
        <dbReference type="Google" id="ProtNLM"/>
    </source>
</evidence>
<feature type="transmembrane region" description="Helical" evidence="2">
    <location>
        <begin position="6"/>
        <end position="28"/>
    </location>
</feature>
<dbReference type="OrthoDB" id="3250441at2759"/>